<reference evidence="1 2" key="1">
    <citation type="submission" date="2014-12" db="EMBL/GenBank/DDBJ databases">
        <authorList>
            <person name="Kuzmanovic N."/>
            <person name="Pulawska J."/>
            <person name="Obradovic A."/>
        </authorList>
    </citation>
    <scope>NUCLEOTIDE SEQUENCE [LARGE SCALE GENOMIC DNA]</scope>
    <source>
        <strain evidence="1 2">KFB 330</strain>
    </source>
</reference>
<gene>
    <name evidence="1" type="ORF">RP75_28700</name>
</gene>
<dbReference type="EMBL" id="JWIT01000053">
    <property type="protein sequence ID" value="KJF70019.1"/>
    <property type="molecule type" value="Genomic_DNA"/>
</dbReference>
<sequence length="74" mass="8192">MADPITADLLQRIVATLAAREWTTRYLAALLTDEESGVVSGAQEHFNALRLMSQQTLGDMAVPQRFCNPDELDD</sequence>
<accession>A0ABR5CYX3</accession>
<comment type="caution">
    <text evidence="1">The sequence shown here is derived from an EMBL/GenBank/DDBJ whole genome shotgun (WGS) entry which is preliminary data.</text>
</comment>
<evidence type="ECO:0000313" key="2">
    <source>
        <dbReference type="Proteomes" id="UP000032564"/>
    </source>
</evidence>
<proteinExistence type="predicted"/>
<dbReference type="Proteomes" id="UP000032564">
    <property type="component" value="Unassembled WGS sequence"/>
</dbReference>
<organism evidence="1 2">
    <name type="scientific">Agrobacterium arsenijevicii</name>
    <dbReference type="NCBI Taxonomy" id="1585697"/>
    <lineage>
        <taxon>Bacteria</taxon>
        <taxon>Pseudomonadati</taxon>
        <taxon>Pseudomonadota</taxon>
        <taxon>Alphaproteobacteria</taxon>
        <taxon>Hyphomicrobiales</taxon>
        <taxon>Rhizobiaceae</taxon>
        <taxon>Rhizobium/Agrobacterium group</taxon>
        <taxon>Agrobacterium</taxon>
    </lineage>
</organism>
<name>A0ABR5CYX3_9HYPH</name>
<keyword evidence="2" id="KW-1185">Reference proteome</keyword>
<evidence type="ECO:0000313" key="1">
    <source>
        <dbReference type="EMBL" id="KJF70019.1"/>
    </source>
</evidence>
<protein>
    <submittedName>
        <fullName evidence="1">Uncharacterized protein</fullName>
    </submittedName>
</protein>
<dbReference type="RefSeq" id="WP_045024923.1">
    <property type="nucleotide sequence ID" value="NZ_CP166108.1"/>
</dbReference>